<accession>A0A9N8ZUC1</accession>
<evidence type="ECO:0000256" key="2">
    <source>
        <dbReference type="ARBA" id="ARBA00023239"/>
    </source>
</evidence>
<evidence type="ECO:0000256" key="1">
    <source>
        <dbReference type="ARBA" id="ARBA00022729"/>
    </source>
</evidence>
<feature type="domain" description="Alginate lyase" evidence="4">
    <location>
        <begin position="664"/>
        <end position="843"/>
    </location>
</feature>
<dbReference type="Proteomes" id="UP000789508">
    <property type="component" value="Unassembled WGS sequence"/>
</dbReference>
<keyword evidence="3" id="KW-1133">Transmembrane helix</keyword>
<dbReference type="InterPro" id="IPR008929">
    <property type="entry name" value="Chondroitin_lyas"/>
</dbReference>
<reference evidence="5" key="1">
    <citation type="submission" date="2021-06" db="EMBL/GenBank/DDBJ databases">
        <authorList>
            <person name="Kallberg Y."/>
            <person name="Tangrot J."/>
            <person name="Rosling A."/>
        </authorList>
    </citation>
    <scope>NUCLEOTIDE SEQUENCE</scope>
    <source>
        <strain evidence="5">FL130A</strain>
    </source>
</reference>
<dbReference type="GO" id="GO:0042597">
    <property type="term" value="C:periplasmic space"/>
    <property type="evidence" value="ECO:0007669"/>
    <property type="project" value="InterPro"/>
</dbReference>
<comment type="caution">
    <text evidence="5">The sequence shown here is derived from an EMBL/GenBank/DDBJ whole genome shotgun (WGS) entry which is preliminary data.</text>
</comment>
<dbReference type="OrthoDB" id="63533at2759"/>
<evidence type="ECO:0000313" key="5">
    <source>
        <dbReference type="EMBL" id="CAG8506997.1"/>
    </source>
</evidence>
<keyword evidence="1" id="KW-0732">Signal</keyword>
<dbReference type="GO" id="GO:0016829">
    <property type="term" value="F:lyase activity"/>
    <property type="evidence" value="ECO:0007669"/>
    <property type="project" value="UniProtKB-KW"/>
</dbReference>
<dbReference type="Gene3D" id="1.50.10.100">
    <property type="entry name" value="Chondroitin AC/alginate lyase"/>
    <property type="match status" value="1"/>
</dbReference>
<protein>
    <submittedName>
        <fullName evidence="5">902_t:CDS:1</fullName>
    </submittedName>
</protein>
<proteinExistence type="predicted"/>
<organism evidence="5 6">
    <name type="scientific">Ambispora leptoticha</name>
    <dbReference type="NCBI Taxonomy" id="144679"/>
    <lineage>
        <taxon>Eukaryota</taxon>
        <taxon>Fungi</taxon>
        <taxon>Fungi incertae sedis</taxon>
        <taxon>Mucoromycota</taxon>
        <taxon>Glomeromycotina</taxon>
        <taxon>Glomeromycetes</taxon>
        <taxon>Archaeosporales</taxon>
        <taxon>Ambisporaceae</taxon>
        <taxon>Ambispora</taxon>
    </lineage>
</organism>
<feature type="transmembrane region" description="Helical" evidence="3">
    <location>
        <begin position="91"/>
        <end position="109"/>
    </location>
</feature>
<evidence type="ECO:0000259" key="4">
    <source>
        <dbReference type="Pfam" id="PF05426"/>
    </source>
</evidence>
<dbReference type="Pfam" id="PF05426">
    <property type="entry name" value="Alginate_lyase"/>
    <property type="match status" value="1"/>
</dbReference>
<keyword evidence="3" id="KW-0472">Membrane</keyword>
<sequence length="943" mass="109210">MKQHKVQLETTLDASSVNTKVNKTTTHHYFNSHSDGNLRPAPTMPRRHIGISVFNTRGDISNYQIYGNDYFDRTFAKQVATSKREQLLRKLMGILATSVIGALLFYIWFTSNQDLSPRNASPEVISSVSSPYTSDQILFYRILGNDLPPRHKTGQTLQNVKFILDNEPKFPNTKKWWILNRVVDKEYEKALITLLDEHKQDYIRIPFKAEEYLKQDFRLEDFPEPDFFHSDEYRRFSKTAKLRTLDHTYHEKNLYAMNNNGGRNTALIHGKSQPGARWIMPFDGNCFLTANAFAEIFSRLEEWGDHYKYFIVPMARLLNNTDLLTGSDSRPITPEEPQIIFRNDAEDSYNPKMRYGRRSKLELLWRLGVNSPHKFSIKAAVPWERETEEIQFSREKDHYKSIGWVFRLFSGQALQEENKKEALSLRVFNRLLAIQNFLDGIDEQLARAHGFDSKRLFQYDEKLLNHAQLRYWSGDAKFSSVIDHLIAKADNMVSFITTMFKESELQINDNLTARYHELRGSNEELLLSTNTENSTDTTSVEAVQNINSLVEDSSERELQLSSSETPTLTKEKMIIPENISLSVLFENVTTLTLANYFSSQVTYARWAANLIRTFLLSSYSIGDENDLEVTKYNTELDAINDEGYSFPSLNKVPRAPQKFLKYKSQEFIQELHEVNPSSFLDACRLLHRSHALTHKEYIDLISLASDWLEYLVNSPKGIDIARLRDHRSTLYDLQVTSLAAFVDDLRLYLRVVNRLRMRIGKHFYIANSANPSSITQPQEITLVQNEIAQGRIKKLEFNEYEFRYTTLNLQYWMLLTRGIQNAGVGADLWQYTAKEGQRLSRAMMGHLELNEDRLENDMLKPLLHIAQTAHQTSDEKRGIWHEHGDEHDYFQHFLKNIGGKLDIFKNNYPSSSSSPDSIIDLRVGIGAEARRQGIPPFWMLGVA</sequence>
<gene>
    <name evidence="5" type="ORF">ALEPTO_LOCUS3776</name>
</gene>
<keyword evidence="2" id="KW-0456">Lyase</keyword>
<name>A0A9N8ZUC1_9GLOM</name>
<evidence type="ECO:0000256" key="3">
    <source>
        <dbReference type="SAM" id="Phobius"/>
    </source>
</evidence>
<keyword evidence="6" id="KW-1185">Reference proteome</keyword>
<evidence type="ECO:0000313" key="6">
    <source>
        <dbReference type="Proteomes" id="UP000789508"/>
    </source>
</evidence>
<dbReference type="EMBL" id="CAJVPS010000754">
    <property type="protein sequence ID" value="CAG8506997.1"/>
    <property type="molecule type" value="Genomic_DNA"/>
</dbReference>
<dbReference type="AlphaFoldDB" id="A0A9N8ZUC1"/>
<dbReference type="InterPro" id="IPR008397">
    <property type="entry name" value="Alginate_lyase_dom"/>
</dbReference>
<keyword evidence="3" id="KW-0812">Transmembrane</keyword>